<keyword evidence="3" id="KW-1185">Reference proteome</keyword>
<evidence type="ECO:0000313" key="3">
    <source>
        <dbReference type="Proteomes" id="UP001154282"/>
    </source>
</evidence>
<reference evidence="2" key="1">
    <citation type="submission" date="2022-08" db="EMBL/GenBank/DDBJ databases">
        <authorList>
            <person name="Gutierrez-Valencia J."/>
        </authorList>
    </citation>
    <scope>NUCLEOTIDE SEQUENCE</scope>
</reference>
<gene>
    <name evidence="1" type="ORF">LITE_LOCUS36082</name>
    <name evidence="2" type="ORF">LITE_LOCUS36106</name>
</gene>
<name>A0AAV0P0C4_9ROSI</name>
<sequence length="34" mass="3731">MRFGPETNSSAWSTALACLWTSSKSTSYGRSSWS</sequence>
<evidence type="ECO:0000313" key="2">
    <source>
        <dbReference type="EMBL" id="CAI0464251.1"/>
    </source>
</evidence>
<dbReference type="AlphaFoldDB" id="A0AAV0P0C4"/>
<dbReference type="PROSITE" id="PS51257">
    <property type="entry name" value="PROKAR_LIPOPROTEIN"/>
    <property type="match status" value="1"/>
</dbReference>
<dbReference type="Proteomes" id="UP001154282">
    <property type="component" value="Unassembled WGS sequence"/>
</dbReference>
<comment type="caution">
    <text evidence="2">The sequence shown here is derived from an EMBL/GenBank/DDBJ whole genome shotgun (WGS) entry which is preliminary data.</text>
</comment>
<dbReference type="EMBL" id="CAMGYJ010000008">
    <property type="protein sequence ID" value="CAI0464198.1"/>
    <property type="molecule type" value="Genomic_DNA"/>
</dbReference>
<dbReference type="EMBL" id="CAMGYJ010000008">
    <property type="protein sequence ID" value="CAI0464251.1"/>
    <property type="molecule type" value="Genomic_DNA"/>
</dbReference>
<proteinExistence type="predicted"/>
<protein>
    <submittedName>
        <fullName evidence="2">Uncharacterized protein</fullName>
    </submittedName>
</protein>
<accession>A0AAV0P0C4</accession>
<evidence type="ECO:0000313" key="1">
    <source>
        <dbReference type="EMBL" id="CAI0464198.1"/>
    </source>
</evidence>
<organism evidence="2 3">
    <name type="scientific">Linum tenue</name>
    <dbReference type="NCBI Taxonomy" id="586396"/>
    <lineage>
        <taxon>Eukaryota</taxon>
        <taxon>Viridiplantae</taxon>
        <taxon>Streptophyta</taxon>
        <taxon>Embryophyta</taxon>
        <taxon>Tracheophyta</taxon>
        <taxon>Spermatophyta</taxon>
        <taxon>Magnoliopsida</taxon>
        <taxon>eudicotyledons</taxon>
        <taxon>Gunneridae</taxon>
        <taxon>Pentapetalae</taxon>
        <taxon>rosids</taxon>
        <taxon>fabids</taxon>
        <taxon>Malpighiales</taxon>
        <taxon>Linaceae</taxon>
        <taxon>Linum</taxon>
    </lineage>
</organism>